<proteinExistence type="predicted"/>
<evidence type="ECO:0008006" key="3">
    <source>
        <dbReference type="Google" id="ProtNLM"/>
    </source>
</evidence>
<dbReference type="InterPro" id="IPR039634">
    <property type="entry name" value="Bul1-like"/>
</dbReference>
<sequence>MSQPLDSLPWMKVDMLEEGVQYQIPFNFVVPSEIPHQLCKHPYRHAQIFHEHLKLPPSMSSKSTYNGKTNTTLDSMAPRVVSVSYRLHFRVGHKRDKTTKNRVVTVGEWTHLVHINSPRVERAPVLLLGDSSFYRPYENSYFIQGLRRRRLGQLSAQAAQPVAVYAPNLVTNIQISLQFKSSSGNTPPGVVSIHSKLNAITAYSHTPWQDFPDMTDPVAWDPSKEYYKETRSLGVSINTLNWEQYLFGDNESDAAYRAILTVPIRLPDHLVYLPSFHSCLVSRFYSLKVAISHHLGRPWASSSKLSLTVPIQIL</sequence>
<protein>
    <recommendedName>
        <fullName evidence="3">Arrestin-like N-terminal domain-containing protein</fullName>
    </recommendedName>
</protein>
<dbReference type="PANTHER" id="PTHR31904:SF1">
    <property type="entry name" value="BYPASS OF STOP CODON PROTEIN 5-RELATED"/>
    <property type="match status" value="1"/>
</dbReference>
<dbReference type="Proteomes" id="UP001194746">
    <property type="component" value="Unassembled WGS sequence"/>
</dbReference>
<accession>A0AAD4CV43</accession>
<gene>
    <name evidence="1" type="ORF">FE257_011715</name>
</gene>
<name>A0AAD4CV43_ASPNN</name>
<evidence type="ECO:0000313" key="1">
    <source>
        <dbReference type="EMBL" id="KAF9893285.1"/>
    </source>
</evidence>
<dbReference type="PANTHER" id="PTHR31904">
    <property type="entry name" value="BYPASS OF STOP CODON PROTEIN 5-RELATED"/>
    <property type="match status" value="1"/>
</dbReference>
<evidence type="ECO:0000313" key="2">
    <source>
        <dbReference type="Proteomes" id="UP001194746"/>
    </source>
</evidence>
<reference evidence="1" key="1">
    <citation type="journal article" date="2019" name="Beilstein J. Org. Chem.">
        <title>Nanangenines: drimane sesquiterpenoids as the dominant metabolite cohort of a novel Australian fungus, Aspergillus nanangensis.</title>
        <authorList>
            <person name="Lacey H.J."/>
            <person name="Gilchrist C.L.M."/>
            <person name="Crombie A."/>
            <person name="Kalaitzis J.A."/>
            <person name="Vuong D."/>
            <person name="Rutledge P.J."/>
            <person name="Turner P."/>
            <person name="Pitt J.I."/>
            <person name="Lacey E."/>
            <person name="Chooi Y.H."/>
            <person name="Piggott A.M."/>
        </authorList>
    </citation>
    <scope>NUCLEOTIDE SEQUENCE</scope>
    <source>
        <strain evidence="1">MST-FP2251</strain>
    </source>
</reference>
<comment type="caution">
    <text evidence="1">The sequence shown here is derived from an EMBL/GenBank/DDBJ whole genome shotgun (WGS) entry which is preliminary data.</text>
</comment>
<reference evidence="1" key="2">
    <citation type="submission" date="2020-02" db="EMBL/GenBank/DDBJ databases">
        <authorList>
            <person name="Gilchrist C.L.M."/>
            <person name="Chooi Y.-H."/>
        </authorList>
    </citation>
    <scope>NUCLEOTIDE SEQUENCE</scope>
    <source>
        <strain evidence="1">MST-FP2251</strain>
    </source>
</reference>
<organism evidence="1 2">
    <name type="scientific">Aspergillus nanangensis</name>
    <dbReference type="NCBI Taxonomy" id="2582783"/>
    <lineage>
        <taxon>Eukaryota</taxon>
        <taxon>Fungi</taxon>
        <taxon>Dikarya</taxon>
        <taxon>Ascomycota</taxon>
        <taxon>Pezizomycotina</taxon>
        <taxon>Eurotiomycetes</taxon>
        <taxon>Eurotiomycetidae</taxon>
        <taxon>Eurotiales</taxon>
        <taxon>Aspergillaceae</taxon>
        <taxon>Aspergillus</taxon>
        <taxon>Aspergillus subgen. Circumdati</taxon>
    </lineage>
</organism>
<keyword evidence="2" id="KW-1185">Reference proteome</keyword>
<dbReference type="EMBL" id="VCAU01000008">
    <property type="protein sequence ID" value="KAF9893285.1"/>
    <property type="molecule type" value="Genomic_DNA"/>
</dbReference>
<dbReference type="AlphaFoldDB" id="A0AAD4CV43"/>